<comment type="caution">
    <text evidence="8">The sequence shown here is derived from an EMBL/GenBank/DDBJ whole genome shotgun (WGS) entry which is preliminary data.</text>
</comment>
<dbReference type="GO" id="GO:0046872">
    <property type="term" value="F:metal ion binding"/>
    <property type="evidence" value="ECO:0007669"/>
    <property type="project" value="UniProtKB-KW"/>
</dbReference>
<dbReference type="PANTHER" id="PTHR30352:SF13">
    <property type="entry name" value="GLYCYL-RADICAL ENZYME ACTIVATING ENZYME YJJW-RELATED"/>
    <property type="match status" value="1"/>
</dbReference>
<evidence type="ECO:0000256" key="1">
    <source>
        <dbReference type="ARBA" id="ARBA00001966"/>
    </source>
</evidence>
<dbReference type="InterPro" id="IPR013785">
    <property type="entry name" value="Aldolase_TIM"/>
</dbReference>
<dbReference type="SFLD" id="SFLDS00029">
    <property type="entry name" value="Radical_SAM"/>
    <property type="match status" value="1"/>
</dbReference>
<dbReference type="AlphaFoldDB" id="A0A6N9HPQ7"/>
<keyword evidence="2" id="KW-0004">4Fe-4S</keyword>
<dbReference type="GO" id="GO:0051539">
    <property type="term" value="F:4 iron, 4 sulfur cluster binding"/>
    <property type="evidence" value="ECO:0007669"/>
    <property type="project" value="UniProtKB-KW"/>
</dbReference>
<dbReference type="InterPro" id="IPR034457">
    <property type="entry name" value="Organic_radical-activating"/>
</dbReference>
<dbReference type="InterPro" id="IPR007197">
    <property type="entry name" value="rSAM"/>
</dbReference>
<dbReference type="InterPro" id="IPR058240">
    <property type="entry name" value="rSAM_sf"/>
</dbReference>
<dbReference type="Proteomes" id="UP000448575">
    <property type="component" value="Unassembled WGS sequence"/>
</dbReference>
<dbReference type="PROSITE" id="PS51918">
    <property type="entry name" value="RADICAL_SAM"/>
    <property type="match status" value="1"/>
</dbReference>
<name>A0A6N9HPQ7_9BURK</name>
<evidence type="ECO:0000256" key="4">
    <source>
        <dbReference type="ARBA" id="ARBA00022723"/>
    </source>
</evidence>
<evidence type="ECO:0000256" key="2">
    <source>
        <dbReference type="ARBA" id="ARBA00022485"/>
    </source>
</evidence>
<dbReference type="EMBL" id="WWCJ01000031">
    <property type="protein sequence ID" value="MYN05510.1"/>
    <property type="molecule type" value="Genomic_DNA"/>
</dbReference>
<evidence type="ECO:0000313" key="8">
    <source>
        <dbReference type="EMBL" id="MYN05510.1"/>
    </source>
</evidence>
<dbReference type="RefSeq" id="WP_161028455.1">
    <property type="nucleotide sequence ID" value="NZ_WWCJ01000031.1"/>
</dbReference>
<keyword evidence="4" id="KW-0479">Metal-binding</keyword>
<evidence type="ECO:0000256" key="3">
    <source>
        <dbReference type="ARBA" id="ARBA00022691"/>
    </source>
</evidence>
<keyword evidence="5" id="KW-0408">Iron</keyword>
<proteinExistence type="predicted"/>
<protein>
    <submittedName>
        <fullName evidence="8">Anaerobic ribonucleoside-triphosphate reductase activating protein</fullName>
    </submittedName>
</protein>
<dbReference type="NCBIfam" id="TIGR02495">
    <property type="entry name" value="NrdG2"/>
    <property type="match status" value="1"/>
</dbReference>
<evidence type="ECO:0000256" key="6">
    <source>
        <dbReference type="ARBA" id="ARBA00023014"/>
    </source>
</evidence>
<evidence type="ECO:0000256" key="5">
    <source>
        <dbReference type="ARBA" id="ARBA00023004"/>
    </source>
</evidence>
<dbReference type="CDD" id="cd01335">
    <property type="entry name" value="Radical_SAM"/>
    <property type="match status" value="1"/>
</dbReference>
<evidence type="ECO:0000259" key="7">
    <source>
        <dbReference type="PROSITE" id="PS51918"/>
    </source>
</evidence>
<gene>
    <name evidence="8" type="ORF">GTP41_25790</name>
</gene>
<dbReference type="InterPro" id="IPR012840">
    <property type="entry name" value="NrdG2"/>
</dbReference>
<keyword evidence="6" id="KW-0411">Iron-sulfur</keyword>
<reference evidence="8 9" key="1">
    <citation type="submission" date="2019-12" db="EMBL/GenBank/DDBJ databases">
        <title>Novel species isolated from a subtropical stream in China.</title>
        <authorList>
            <person name="Lu H."/>
        </authorList>
    </citation>
    <scope>NUCLEOTIDE SEQUENCE [LARGE SCALE GENOMIC DNA]</scope>
    <source>
        <strain evidence="8 9">DS3</strain>
    </source>
</reference>
<dbReference type="SUPFAM" id="SSF102114">
    <property type="entry name" value="Radical SAM enzymes"/>
    <property type="match status" value="1"/>
</dbReference>
<dbReference type="GO" id="GO:0003824">
    <property type="term" value="F:catalytic activity"/>
    <property type="evidence" value="ECO:0007669"/>
    <property type="project" value="InterPro"/>
</dbReference>
<evidence type="ECO:0000313" key="9">
    <source>
        <dbReference type="Proteomes" id="UP000448575"/>
    </source>
</evidence>
<keyword evidence="9" id="KW-1185">Reference proteome</keyword>
<dbReference type="Gene3D" id="3.20.20.70">
    <property type="entry name" value="Aldolase class I"/>
    <property type="match status" value="1"/>
</dbReference>
<dbReference type="PANTHER" id="PTHR30352">
    <property type="entry name" value="PYRUVATE FORMATE-LYASE-ACTIVATING ENZYME"/>
    <property type="match status" value="1"/>
</dbReference>
<comment type="cofactor">
    <cofactor evidence="1">
        <name>[4Fe-4S] cluster</name>
        <dbReference type="ChEBI" id="CHEBI:49883"/>
    </cofactor>
</comment>
<dbReference type="Pfam" id="PF04055">
    <property type="entry name" value="Radical_SAM"/>
    <property type="match status" value="1"/>
</dbReference>
<sequence length="235" mass="25602">MDERGLKVGGYARFTSTDYPGELAAVVFVQGCPWRCSYCHNPHLQPRGSEPLMRWKDLLTFLASRAGLLDAVVFSGGEPTLDPALEDAMRDVKALGFKIGLHTAGIYPQRLQQVLPLVDWVGLDVKTSFDAYDELTGAPGSAQAAQAAARMVLDSGVPYEFRTTVHPKLTTARHLTALTETLAEMGCTSYALQDFRPVGCRTENLLTLGSEAALDAALVGQVKSRFPQFILRKAE</sequence>
<dbReference type="SFLD" id="SFLDG01094">
    <property type="entry name" value="Uncharacterised_Radical_SAM_Su"/>
    <property type="match status" value="1"/>
</dbReference>
<organism evidence="8 9">
    <name type="scientific">Pseudoduganella guangdongensis</name>
    <dbReference type="NCBI Taxonomy" id="2692179"/>
    <lineage>
        <taxon>Bacteria</taxon>
        <taxon>Pseudomonadati</taxon>
        <taxon>Pseudomonadota</taxon>
        <taxon>Betaproteobacteria</taxon>
        <taxon>Burkholderiales</taxon>
        <taxon>Oxalobacteraceae</taxon>
        <taxon>Telluria group</taxon>
        <taxon>Pseudoduganella</taxon>
    </lineage>
</organism>
<accession>A0A6N9HPQ7</accession>
<keyword evidence="3" id="KW-0949">S-adenosyl-L-methionine</keyword>
<feature type="domain" description="Radical SAM core" evidence="7">
    <location>
        <begin position="18"/>
        <end position="231"/>
    </location>
</feature>